<feature type="non-terminal residue" evidence="3">
    <location>
        <position position="1"/>
    </location>
</feature>
<dbReference type="GO" id="GO:0042302">
    <property type="term" value="F:structural constituent of cuticle"/>
    <property type="evidence" value="ECO:0007669"/>
    <property type="project" value="UniProtKB-UniRule"/>
</dbReference>
<evidence type="ECO:0000313" key="4">
    <source>
        <dbReference type="Proteomes" id="UP001497623"/>
    </source>
</evidence>
<dbReference type="PROSITE" id="PS51155">
    <property type="entry name" value="CHIT_BIND_RR_2"/>
    <property type="match status" value="1"/>
</dbReference>
<reference evidence="3 4" key="1">
    <citation type="submission" date="2024-05" db="EMBL/GenBank/DDBJ databases">
        <authorList>
            <person name="Wallberg A."/>
        </authorList>
    </citation>
    <scope>NUCLEOTIDE SEQUENCE [LARGE SCALE GENOMIC DNA]</scope>
</reference>
<evidence type="ECO:0000256" key="2">
    <source>
        <dbReference type="PROSITE-ProRule" id="PRU00497"/>
    </source>
</evidence>
<comment type="caution">
    <text evidence="3">The sequence shown here is derived from an EMBL/GenBank/DDBJ whole genome shotgun (WGS) entry which is preliminary data.</text>
</comment>
<dbReference type="PROSITE" id="PS00233">
    <property type="entry name" value="CHIT_BIND_RR_1"/>
    <property type="match status" value="1"/>
</dbReference>
<keyword evidence="4" id="KW-1185">Reference proteome</keyword>
<evidence type="ECO:0000256" key="1">
    <source>
        <dbReference type="ARBA" id="ARBA00022460"/>
    </source>
</evidence>
<dbReference type="AlphaFoldDB" id="A0AAV2RZP6"/>
<dbReference type="Proteomes" id="UP001497623">
    <property type="component" value="Unassembled WGS sequence"/>
</dbReference>
<dbReference type="Pfam" id="PF00379">
    <property type="entry name" value="Chitin_bind_4"/>
    <property type="match status" value="1"/>
</dbReference>
<evidence type="ECO:0000313" key="3">
    <source>
        <dbReference type="EMBL" id="CAL4153894.1"/>
    </source>
</evidence>
<dbReference type="InterPro" id="IPR031311">
    <property type="entry name" value="CHIT_BIND_RR_consensus"/>
</dbReference>
<protein>
    <submittedName>
        <fullName evidence="3">Uncharacterized protein</fullName>
    </submittedName>
</protein>
<keyword evidence="1 2" id="KW-0193">Cuticle</keyword>
<proteinExistence type="predicted"/>
<dbReference type="EMBL" id="CAXKWB010039905">
    <property type="protein sequence ID" value="CAL4153894.1"/>
    <property type="molecule type" value="Genomic_DNA"/>
</dbReference>
<name>A0AAV2RZP6_MEGNR</name>
<gene>
    <name evidence="3" type="ORF">MNOR_LOCUS31247</name>
</gene>
<organism evidence="3 4">
    <name type="scientific">Meganyctiphanes norvegica</name>
    <name type="common">Northern krill</name>
    <name type="synonym">Thysanopoda norvegica</name>
    <dbReference type="NCBI Taxonomy" id="48144"/>
    <lineage>
        <taxon>Eukaryota</taxon>
        <taxon>Metazoa</taxon>
        <taxon>Ecdysozoa</taxon>
        <taxon>Arthropoda</taxon>
        <taxon>Crustacea</taxon>
        <taxon>Multicrustacea</taxon>
        <taxon>Malacostraca</taxon>
        <taxon>Eumalacostraca</taxon>
        <taxon>Eucarida</taxon>
        <taxon>Euphausiacea</taxon>
        <taxon>Euphausiidae</taxon>
        <taxon>Meganyctiphanes</taxon>
    </lineage>
</organism>
<accession>A0AAV2RZP6</accession>
<sequence>RFGLQSDDQWRMESRNPDGVVEGRYVYKSPDGQTVDISYNAGPQGFIAEGDAIPGGKAPLIDAPITDNENRVAQVLESSYDVQSATLSIEDPDAIPYGALHVRNLQGFQPVAPDGNLVADFEAVVPYGALHVNSLPAFQPVVPDENSLEDLKAQAFIISAPLYNSKPLLGGGDAFIDLIYGPVLPPNDNIWPPKLTFPRLDGFRTDVVYGPAQLNGKELVSGVIEA</sequence>
<dbReference type="InterPro" id="IPR000618">
    <property type="entry name" value="Insect_cuticle"/>
</dbReference>